<feature type="region of interest" description="Disordered" evidence="1">
    <location>
        <begin position="114"/>
        <end position="186"/>
    </location>
</feature>
<organism evidence="2 3">
    <name type="scientific">Marasmius oreades</name>
    <name type="common">fairy-ring Marasmius</name>
    <dbReference type="NCBI Taxonomy" id="181124"/>
    <lineage>
        <taxon>Eukaryota</taxon>
        <taxon>Fungi</taxon>
        <taxon>Dikarya</taxon>
        <taxon>Basidiomycota</taxon>
        <taxon>Agaricomycotina</taxon>
        <taxon>Agaricomycetes</taxon>
        <taxon>Agaricomycetidae</taxon>
        <taxon>Agaricales</taxon>
        <taxon>Marasmiineae</taxon>
        <taxon>Marasmiaceae</taxon>
        <taxon>Marasmius</taxon>
    </lineage>
</organism>
<feature type="compositionally biased region" description="Basic and acidic residues" evidence="1">
    <location>
        <begin position="120"/>
        <end position="133"/>
    </location>
</feature>
<accession>A0A9P7UTU7</accession>
<dbReference type="EMBL" id="CM032186">
    <property type="protein sequence ID" value="KAG7091594.1"/>
    <property type="molecule type" value="Genomic_DNA"/>
</dbReference>
<sequence>MEVTFDNRGNVLNAKLHTTVDDTVIYTLETTYGFRGRRTTVLKDCNPAPGRSATVGTINWREKIIEVNGMKKKVGDVKKRKGNYFRNARFWQWGSERKEYEIKYKNDEWRATSVEGDEPSIDRNHKKEKENSKVKATTEAIDEPSRTQLAESSIPASDLSVLSNDGSTTLDSEKSSNSHEGEQEQMEGLVGHFQVPFRPHLFTKSKPPVLKLSRVALLEDEVFLILVFIYSEAKRQDRTNTSVSSEG</sequence>
<dbReference type="GeneID" id="66079691"/>
<dbReference type="AlphaFoldDB" id="A0A9P7UTU7"/>
<keyword evidence="3" id="KW-1185">Reference proteome</keyword>
<evidence type="ECO:0000313" key="2">
    <source>
        <dbReference type="EMBL" id="KAG7091594.1"/>
    </source>
</evidence>
<dbReference type="Proteomes" id="UP001049176">
    <property type="component" value="Chromosome 6"/>
</dbReference>
<reference evidence="2" key="1">
    <citation type="journal article" date="2021" name="Genome Biol. Evol.">
        <title>The assembled and annotated genome of the fairy-ring fungus Marasmius oreades.</title>
        <authorList>
            <person name="Hiltunen M."/>
            <person name="Ament-Velasquez S.L."/>
            <person name="Johannesson H."/>
        </authorList>
    </citation>
    <scope>NUCLEOTIDE SEQUENCE</scope>
    <source>
        <strain evidence="2">03SP1</strain>
    </source>
</reference>
<proteinExistence type="predicted"/>
<dbReference type="OrthoDB" id="2989558at2759"/>
<evidence type="ECO:0000313" key="3">
    <source>
        <dbReference type="Proteomes" id="UP001049176"/>
    </source>
</evidence>
<gene>
    <name evidence="2" type="ORF">E1B28_010615</name>
</gene>
<comment type="caution">
    <text evidence="2">The sequence shown here is derived from an EMBL/GenBank/DDBJ whole genome shotgun (WGS) entry which is preliminary data.</text>
</comment>
<dbReference type="RefSeq" id="XP_043008064.1">
    <property type="nucleotide sequence ID" value="XM_043155592.1"/>
</dbReference>
<name>A0A9P7UTU7_9AGAR</name>
<feature type="compositionally biased region" description="Polar residues" evidence="1">
    <location>
        <begin position="146"/>
        <end position="170"/>
    </location>
</feature>
<dbReference type="KEGG" id="more:E1B28_010615"/>
<protein>
    <submittedName>
        <fullName evidence="2">Uncharacterized protein</fullName>
    </submittedName>
</protein>
<feature type="compositionally biased region" description="Basic and acidic residues" evidence="1">
    <location>
        <begin position="171"/>
        <end position="182"/>
    </location>
</feature>
<evidence type="ECO:0000256" key="1">
    <source>
        <dbReference type="SAM" id="MobiDB-lite"/>
    </source>
</evidence>